<dbReference type="PANTHER" id="PTHR36395:SF1">
    <property type="entry name" value="RING-H2 ZINC FINGER PROTEIN"/>
    <property type="match status" value="1"/>
</dbReference>
<dbReference type="EMBL" id="MJEQ01037185">
    <property type="protein sequence ID" value="OIT04714.1"/>
    <property type="molecule type" value="Genomic_DNA"/>
</dbReference>
<gene>
    <name evidence="2" type="ORF">A4A49_21741</name>
</gene>
<accession>A0A1J6IJ26</accession>
<dbReference type="Proteomes" id="UP000187609">
    <property type="component" value="Unassembled WGS sequence"/>
</dbReference>
<dbReference type="PANTHER" id="PTHR36395">
    <property type="entry name" value="RING-H2 ZINC FINGER PROTEIN"/>
    <property type="match status" value="1"/>
</dbReference>
<sequence>MSSQPPPQQPHQHHLHKKPTSFPDFIFTAFSLFIFFSSSNPTTSIIRKFTPLISFPLNPRRFVRNPTMSNPSSTNLRNPTTHPFPNPQSLSDWLRPRLPSDSFSSWGVKPGTKNVNNLWLELSEGETLLADSTPPVRTVEVMVVRVVGKDNKVLVESHQELSNGVVRQRGRPLSEKMKPGETVEDAVFRAVKEELGSAIVKILPNSYSKKVEERVSASYPGLPACYVLHTVDAVVDGLPEEEFCTEESDEYGDSSERMLVDGAVSCKKHYWKWVDADSL</sequence>
<dbReference type="PROSITE" id="PS51462">
    <property type="entry name" value="NUDIX"/>
    <property type="match status" value="1"/>
</dbReference>
<dbReference type="OrthoDB" id="433924at2759"/>
<dbReference type="AlphaFoldDB" id="A0A1J6IJ26"/>
<comment type="caution">
    <text evidence="2">The sequence shown here is derived from an EMBL/GenBank/DDBJ whole genome shotgun (WGS) entry which is preliminary data.</text>
</comment>
<dbReference type="InterPro" id="IPR000086">
    <property type="entry name" value="NUDIX_hydrolase_dom"/>
</dbReference>
<dbReference type="SUPFAM" id="SSF55811">
    <property type="entry name" value="Nudix"/>
    <property type="match status" value="1"/>
</dbReference>
<dbReference type="InterPro" id="IPR015797">
    <property type="entry name" value="NUDIX_hydrolase-like_dom_sf"/>
</dbReference>
<protein>
    <recommendedName>
        <fullName evidence="1">Nudix hydrolase domain-containing protein</fullName>
    </recommendedName>
</protein>
<evidence type="ECO:0000259" key="1">
    <source>
        <dbReference type="PROSITE" id="PS51462"/>
    </source>
</evidence>
<name>A0A1J6IJ26_NICAT</name>
<evidence type="ECO:0000313" key="2">
    <source>
        <dbReference type="EMBL" id="OIT04714.1"/>
    </source>
</evidence>
<reference evidence="2" key="1">
    <citation type="submission" date="2016-11" db="EMBL/GenBank/DDBJ databases">
        <title>The genome of Nicotiana attenuata.</title>
        <authorList>
            <person name="Xu S."/>
            <person name="Brockmoeller T."/>
            <person name="Gaquerel E."/>
            <person name="Navarro A."/>
            <person name="Kuhl H."/>
            <person name="Gase K."/>
            <person name="Ling Z."/>
            <person name="Zhou W."/>
            <person name="Kreitzer C."/>
            <person name="Stanke M."/>
            <person name="Tang H."/>
            <person name="Lyons E."/>
            <person name="Pandey P."/>
            <person name="Pandey S.P."/>
            <person name="Timmermann B."/>
            <person name="Baldwin I.T."/>
        </authorList>
    </citation>
    <scope>NUCLEOTIDE SEQUENCE [LARGE SCALE GENOMIC DNA]</scope>
    <source>
        <strain evidence="2">UT</strain>
    </source>
</reference>
<evidence type="ECO:0000313" key="3">
    <source>
        <dbReference type="Proteomes" id="UP000187609"/>
    </source>
</evidence>
<dbReference type="Gramene" id="OIT04714">
    <property type="protein sequence ID" value="OIT04714"/>
    <property type="gene ID" value="A4A49_21741"/>
</dbReference>
<keyword evidence="3" id="KW-1185">Reference proteome</keyword>
<dbReference type="STRING" id="49451.A0A1J6IJ26"/>
<dbReference type="OMA" id="GDFCTYE"/>
<dbReference type="KEGG" id="nau:109223557"/>
<feature type="domain" description="Nudix hydrolase" evidence="1">
    <location>
        <begin position="134"/>
        <end position="279"/>
    </location>
</feature>
<proteinExistence type="predicted"/>
<organism evidence="2 3">
    <name type="scientific">Nicotiana attenuata</name>
    <name type="common">Coyote tobacco</name>
    <dbReference type="NCBI Taxonomy" id="49451"/>
    <lineage>
        <taxon>Eukaryota</taxon>
        <taxon>Viridiplantae</taxon>
        <taxon>Streptophyta</taxon>
        <taxon>Embryophyta</taxon>
        <taxon>Tracheophyta</taxon>
        <taxon>Spermatophyta</taxon>
        <taxon>Magnoliopsida</taxon>
        <taxon>eudicotyledons</taxon>
        <taxon>Gunneridae</taxon>
        <taxon>Pentapetalae</taxon>
        <taxon>asterids</taxon>
        <taxon>lamiids</taxon>
        <taxon>Solanales</taxon>
        <taxon>Solanaceae</taxon>
        <taxon>Nicotianoideae</taxon>
        <taxon>Nicotianeae</taxon>
        <taxon>Nicotiana</taxon>
    </lineage>
</organism>